<gene>
    <name evidence="1" type="ORF">KUCAC02_003345</name>
</gene>
<proteinExistence type="predicted"/>
<evidence type="ECO:0000313" key="1">
    <source>
        <dbReference type="EMBL" id="KAI4814139.1"/>
    </source>
</evidence>
<protein>
    <submittedName>
        <fullName evidence="1">Uncharacterized protein</fullName>
    </submittedName>
</protein>
<organism evidence="1 2">
    <name type="scientific">Chaenocephalus aceratus</name>
    <name type="common">Blackfin icefish</name>
    <name type="synonym">Chaenichthys aceratus</name>
    <dbReference type="NCBI Taxonomy" id="36190"/>
    <lineage>
        <taxon>Eukaryota</taxon>
        <taxon>Metazoa</taxon>
        <taxon>Chordata</taxon>
        <taxon>Craniata</taxon>
        <taxon>Vertebrata</taxon>
        <taxon>Euteleostomi</taxon>
        <taxon>Actinopterygii</taxon>
        <taxon>Neopterygii</taxon>
        <taxon>Teleostei</taxon>
        <taxon>Neoteleostei</taxon>
        <taxon>Acanthomorphata</taxon>
        <taxon>Eupercaria</taxon>
        <taxon>Perciformes</taxon>
        <taxon>Notothenioidei</taxon>
        <taxon>Channichthyidae</taxon>
        <taxon>Chaenocephalus</taxon>
    </lineage>
</organism>
<accession>A0ACB9WLA9</accession>
<sequence>MRKFLNDKLINGGAIPGFHQLQEKYLGAVYEKEKEELKTLLAGKPVAVIFDETPDVEGRCVLNILLAPLKKDHSGRILAYLADTVFLEQCNHSTVSVAVVKCLQEYRIQNEDVIVFDTDNAAYMKKAFKSALQALYPNSLHITCMAHIMNLIGNAFHKPFVQLNSFMMSFSQMFFNAGSRKRRYLCFMTNKLPTKKVTMPPNPCATRWNSWFYAVQYHREYFGLYKEFIEMETQVCGRSVPQSVERLQDMLQDPNLPQSLNVQINIMADKCKHILNLLDIFESRRPVTTKIFNYLEDLQVVFAANKEMQYEVCDEYFKEFDLPRRTKTEILRTVGEAYVNAEEKLTKYMSDGQPAIEFLQEVRVFDPRHITFLDDSVESYKAIPGFTDVPRHEFDSYFTALGPAALRAALSGVVDLDVFWDGVQERLPVLSSLAHRYKDAVSNSADAERSNSIYKLVLSSRRRSTTNQNLKALVFLCHNQRILSGAFEREEREKGKVIEWEDMEEWEDMDIEGEGMEDDE</sequence>
<evidence type="ECO:0000313" key="2">
    <source>
        <dbReference type="Proteomes" id="UP001057452"/>
    </source>
</evidence>
<reference evidence="1" key="1">
    <citation type="submission" date="2022-05" db="EMBL/GenBank/DDBJ databases">
        <title>Chromosome-level genome of Chaenocephalus aceratus.</title>
        <authorList>
            <person name="Park H."/>
        </authorList>
    </citation>
    <scope>NUCLEOTIDE SEQUENCE</scope>
    <source>
        <strain evidence="1">KU_202001</strain>
    </source>
</reference>
<keyword evidence="2" id="KW-1185">Reference proteome</keyword>
<name>A0ACB9WLA9_CHAAC</name>
<comment type="caution">
    <text evidence="1">The sequence shown here is derived from an EMBL/GenBank/DDBJ whole genome shotgun (WGS) entry which is preliminary data.</text>
</comment>
<dbReference type="Proteomes" id="UP001057452">
    <property type="component" value="Chromosome 14"/>
</dbReference>
<dbReference type="EMBL" id="CM043798">
    <property type="protein sequence ID" value="KAI4814139.1"/>
    <property type="molecule type" value="Genomic_DNA"/>
</dbReference>